<dbReference type="PANTHER" id="PTHR11685">
    <property type="entry name" value="RBR FAMILY RING FINGER AND IBR DOMAIN-CONTAINING"/>
    <property type="match status" value="1"/>
</dbReference>
<evidence type="ECO:0000256" key="6">
    <source>
        <dbReference type="ARBA" id="ARBA00022771"/>
    </source>
</evidence>
<comment type="caution">
    <text evidence="12">The sequence shown here is derived from an EMBL/GenBank/DDBJ whole genome shotgun (WGS) entry which is preliminary data.</text>
</comment>
<sequence length="238" mass="26486">MSTLRRGISRLLGRRVQDSGSHLDPAHLTCQAKTASTEVTCQVCLEDLAAENFPMGNITHQCAHDDRVCFNCLQQTVDAFIGGGNLSLLVCPIEKCAARLSYENVRSFSTEDNFARYNYLLTKGALDEMEDVVMCLGLNCGSAQVHEGKRNNPIMICYVCKFKTCAKHGVPWHTGETCAQFDANKAATPDEAARQNRKSESLIQTITRKCPKCRIRVEKRGGCRIIHCTCGNDWCWNC</sequence>
<evidence type="ECO:0000256" key="7">
    <source>
        <dbReference type="ARBA" id="ARBA00022786"/>
    </source>
</evidence>
<feature type="domain" description="RING-type" evidence="11">
    <location>
        <begin position="37"/>
        <end position="238"/>
    </location>
</feature>
<dbReference type="PROSITE" id="PS50089">
    <property type="entry name" value="ZF_RING_2"/>
    <property type="match status" value="1"/>
</dbReference>
<organism evidence="12 13">
    <name type="scientific">Calycina marina</name>
    <dbReference type="NCBI Taxonomy" id="1763456"/>
    <lineage>
        <taxon>Eukaryota</taxon>
        <taxon>Fungi</taxon>
        <taxon>Dikarya</taxon>
        <taxon>Ascomycota</taxon>
        <taxon>Pezizomycotina</taxon>
        <taxon>Leotiomycetes</taxon>
        <taxon>Helotiales</taxon>
        <taxon>Pezizellaceae</taxon>
        <taxon>Calycina</taxon>
    </lineage>
</organism>
<keyword evidence="4" id="KW-0479">Metal-binding</keyword>
<dbReference type="PROSITE" id="PS51873">
    <property type="entry name" value="TRIAD"/>
    <property type="match status" value="1"/>
</dbReference>
<dbReference type="InterPro" id="IPR044066">
    <property type="entry name" value="TRIAD_supradom"/>
</dbReference>
<evidence type="ECO:0000313" key="13">
    <source>
        <dbReference type="Proteomes" id="UP000887226"/>
    </source>
</evidence>
<dbReference type="GO" id="GO:0016567">
    <property type="term" value="P:protein ubiquitination"/>
    <property type="evidence" value="ECO:0007669"/>
    <property type="project" value="InterPro"/>
</dbReference>
<keyword evidence="3" id="KW-0808">Transferase</keyword>
<reference evidence="12" key="1">
    <citation type="journal article" date="2021" name="IMA Fungus">
        <title>Genomic characterization of three marine fungi, including Emericellopsis atlantica sp. nov. with signatures of a generalist lifestyle and marine biomass degradation.</title>
        <authorList>
            <person name="Hagestad O.C."/>
            <person name="Hou L."/>
            <person name="Andersen J.H."/>
            <person name="Hansen E.H."/>
            <person name="Altermark B."/>
            <person name="Li C."/>
            <person name="Kuhnert E."/>
            <person name="Cox R.J."/>
            <person name="Crous P.W."/>
            <person name="Spatafora J.W."/>
            <person name="Lail K."/>
            <person name="Amirebrahimi M."/>
            <person name="Lipzen A."/>
            <person name="Pangilinan J."/>
            <person name="Andreopoulos W."/>
            <person name="Hayes R.D."/>
            <person name="Ng V."/>
            <person name="Grigoriev I.V."/>
            <person name="Jackson S.A."/>
            <person name="Sutton T.D.S."/>
            <person name="Dobson A.D.W."/>
            <person name="Rama T."/>
        </authorList>
    </citation>
    <scope>NUCLEOTIDE SEQUENCE</scope>
    <source>
        <strain evidence="12">TRa3180A</strain>
    </source>
</reference>
<dbReference type="GO" id="GO:0008270">
    <property type="term" value="F:zinc ion binding"/>
    <property type="evidence" value="ECO:0007669"/>
    <property type="project" value="UniProtKB-KW"/>
</dbReference>
<dbReference type="AlphaFoldDB" id="A0A9P8CGL1"/>
<evidence type="ECO:0000256" key="2">
    <source>
        <dbReference type="ARBA" id="ARBA00012251"/>
    </source>
</evidence>
<gene>
    <name evidence="12" type="ORF">BJ878DRAFT_418033</name>
</gene>
<dbReference type="Pfam" id="PF01485">
    <property type="entry name" value="IBR"/>
    <property type="match status" value="1"/>
</dbReference>
<dbReference type="InterPro" id="IPR031127">
    <property type="entry name" value="E3_UB_ligase_RBR"/>
</dbReference>
<dbReference type="CDD" id="cd20335">
    <property type="entry name" value="BRcat_RBR"/>
    <property type="match status" value="1"/>
</dbReference>
<feature type="domain" description="RING-type" evidence="10">
    <location>
        <begin position="41"/>
        <end position="95"/>
    </location>
</feature>
<dbReference type="Proteomes" id="UP000887226">
    <property type="component" value="Unassembled WGS sequence"/>
</dbReference>
<dbReference type="Gene3D" id="3.30.40.10">
    <property type="entry name" value="Zinc/RING finger domain, C3HC4 (zinc finger)"/>
    <property type="match status" value="1"/>
</dbReference>
<keyword evidence="13" id="KW-1185">Reference proteome</keyword>
<evidence type="ECO:0000256" key="3">
    <source>
        <dbReference type="ARBA" id="ARBA00022679"/>
    </source>
</evidence>
<feature type="non-terminal residue" evidence="12">
    <location>
        <position position="238"/>
    </location>
</feature>
<comment type="catalytic activity">
    <reaction evidence="1">
        <text>[E2 ubiquitin-conjugating enzyme]-S-ubiquitinyl-L-cysteine + [acceptor protein]-L-lysine = [E2 ubiquitin-conjugating enzyme]-L-cysteine + [acceptor protein]-N(6)-ubiquitinyl-L-lysine.</text>
        <dbReference type="EC" id="2.3.2.31"/>
    </reaction>
</comment>
<dbReference type="EMBL" id="MU253823">
    <property type="protein sequence ID" value="KAG9245952.1"/>
    <property type="molecule type" value="Genomic_DNA"/>
</dbReference>
<dbReference type="InterPro" id="IPR001841">
    <property type="entry name" value="Znf_RING"/>
</dbReference>
<keyword evidence="5" id="KW-0677">Repeat</keyword>
<name>A0A9P8CGL1_9HELO</name>
<evidence type="ECO:0000256" key="4">
    <source>
        <dbReference type="ARBA" id="ARBA00022723"/>
    </source>
</evidence>
<dbReference type="SMART" id="SM00647">
    <property type="entry name" value="IBR"/>
    <property type="match status" value="1"/>
</dbReference>
<evidence type="ECO:0000256" key="9">
    <source>
        <dbReference type="PROSITE-ProRule" id="PRU00175"/>
    </source>
</evidence>
<evidence type="ECO:0000313" key="12">
    <source>
        <dbReference type="EMBL" id="KAG9245952.1"/>
    </source>
</evidence>
<protein>
    <recommendedName>
        <fullName evidence="2">RBR-type E3 ubiquitin transferase</fullName>
        <ecNumber evidence="2">2.3.2.31</ecNumber>
    </recommendedName>
</protein>
<evidence type="ECO:0000259" key="10">
    <source>
        <dbReference type="PROSITE" id="PS50089"/>
    </source>
</evidence>
<evidence type="ECO:0000256" key="8">
    <source>
        <dbReference type="ARBA" id="ARBA00022833"/>
    </source>
</evidence>
<keyword evidence="8" id="KW-0862">Zinc</keyword>
<dbReference type="InterPro" id="IPR013083">
    <property type="entry name" value="Znf_RING/FYVE/PHD"/>
</dbReference>
<evidence type="ECO:0000256" key="1">
    <source>
        <dbReference type="ARBA" id="ARBA00001798"/>
    </source>
</evidence>
<proteinExistence type="predicted"/>
<keyword evidence="6 9" id="KW-0863">Zinc-finger</keyword>
<dbReference type="OrthoDB" id="1431934at2759"/>
<dbReference type="GO" id="GO:0061630">
    <property type="term" value="F:ubiquitin protein ligase activity"/>
    <property type="evidence" value="ECO:0007669"/>
    <property type="project" value="UniProtKB-EC"/>
</dbReference>
<dbReference type="EC" id="2.3.2.31" evidence="2"/>
<dbReference type="InterPro" id="IPR002867">
    <property type="entry name" value="IBR_dom"/>
</dbReference>
<keyword evidence="7" id="KW-0833">Ubl conjugation pathway</keyword>
<evidence type="ECO:0000256" key="5">
    <source>
        <dbReference type="ARBA" id="ARBA00022737"/>
    </source>
</evidence>
<dbReference type="SUPFAM" id="SSF57850">
    <property type="entry name" value="RING/U-box"/>
    <property type="match status" value="3"/>
</dbReference>
<dbReference type="Gene3D" id="1.20.120.1750">
    <property type="match status" value="1"/>
</dbReference>
<accession>A0A9P8CGL1</accession>
<evidence type="ECO:0000259" key="11">
    <source>
        <dbReference type="PROSITE" id="PS51873"/>
    </source>
</evidence>